<dbReference type="Gene3D" id="3.30.950.30">
    <property type="entry name" value="Schlafen, AAA domain"/>
    <property type="match status" value="1"/>
</dbReference>
<dbReference type="eggNOG" id="COG2865">
    <property type="taxonomic scope" value="Bacteria"/>
</dbReference>
<keyword evidence="1" id="KW-0812">Transmembrane</keyword>
<feature type="domain" description="Schlafen AlbA-2" evidence="2">
    <location>
        <begin position="119"/>
        <end position="260"/>
    </location>
</feature>
<gene>
    <name evidence="3" type="ORF">GORHZ_047_00170</name>
</gene>
<dbReference type="InterPro" id="IPR038461">
    <property type="entry name" value="Schlafen_AlbA_2_dom_sf"/>
</dbReference>
<keyword evidence="1" id="KW-0472">Membrane</keyword>
<feature type="transmembrane region" description="Helical" evidence="1">
    <location>
        <begin position="53"/>
        <end position="70"/>
    </location>
</feature>
<sequence length="295" mass="30985">MTASPLQSALEGAVPVWITAGALVSVLVLSWLFGGAARMMLRGRARLNTTTSMVVAILGTAVGFILAGIIDPTLHVWSGVSVALGVVSAVSAVAVYGLVAARFQHTERASVAELLAAGESDRVEFKSTARINMRSGEKDPRMELIIVKTVSAFLNADGGTLLIGVDDAGTPLGLDADFATLKVPDADRFELWLRDLFTTALGQNAAAAIGVAVETVRAAGGPAPVCRVTCSPSPRPVYLRTGKSTPPEFWLRTGNSTRQLSVDQAAEYIMHRWPLGIGSAAAAQVRAAVRFSTDR</sequence>
<feature type="transmembrane region" description="Helical" evidence="1">
    <location>
        <begin position="76"/>
        <end position="99"/>
    </location>
</feature>
<dbReference type="AlphaFoldDB" id="K6W5M0"/>
<dbReference type="EMBL" id="BAHC01000047">
    <property type="protein sequence ID" value="GAB89001.1"/>
    <property type="molecule type" value="Genomic_DNA"/>
</dbReference>
<reference evidence="3 4" key="1">
    <citation type="submission" date="2012-08" db="EMBL/GenBank/DDBJ databases">
        <title>Whole genome shotgun sequence of Gordonia rhizosphera NBRC 16068.</title>
        <authorList>
            <person name="Takarada H."/>
            <person name="Isaki S."/>
            <person name="Hosoyama A."/>
            <person name="Tsuchikane K."/>
            <person name="Katsumata H."/>
            <person name="Baba S."/>
            <person name="Ohji S."/>
            <person name="Yamazaki S."/>
            <person name="Fujita N."/>
        </authorList>
    </citation>
    <scope>NUCLEOTIDE SEQUENCE [LARGE SCALE GENOMIC DNA]</scope>
    <source>
        <strain evidence="3 4">NBRC 16068</strain>
    </source>
</reference>
<keyword evidence="1" id="KW-1133">Transmembrane helix</keyword>
<dbReference type="PANTHER" id="PTHR12155">
    <property type="entry name" value="SCHLAFEN"/>
    <property type="match status" value="1"/>
</dbReference>
<comment type="caution">
    <text evidence="3">The sequence shown here is derived from an EMBL/GenBank/DDBJ whole genome shotgun (WGS) entry which is preliminary data.</text>
</comment>
<protein>
    <recommendedName>
        <fullName evidence="2">Schlafen AlbA-2 domain-containing protein</fullName>
    </recommendedName>
</protein>
<evidence type="ECO:0000256" key="1">
    <source>
        <dbReference type="SAM" id="Phobius"/>
    </source>
</evidence>
<keyword evidence="4" id="KW-1185">Reference proteome</keyword>
<evidence type="ECO:0000313" key="4">
    <source>
        <dbReference type="Proteomes" id="UP000008363"/>
    </source>
</evidence>
<dbReference type="STRING" id="1108045.GORHZ_047_00170"/>
<evidence type="ECO:0000313" key="3">
    <source>
        <dbReference type="EMBL" id="GAB89001.1"/>
    </source>
</evidence>
<dbReference type="Proteomes" id="UP000008363">
    <property type="component" value="Unassembled WGS sequence"/>
</dbReference>
<dbReference type="Pfam" id="PF04326">
    <property type="entry name" value="SLFN_AlbA_2"/>
    <property type="match status" value="1"/>
</dbReference>
<organism evidence="3 4">
    <name type="scientific">Gordonia rhizosphera NBRC 16068</name>
    <dbReference type="NCBI Taxonomy" id="1108045"/>
    <lineage>
        <taxon>Bacteria</taxon>
        <taxon>Bacillati</taxon>
        <taxon>Actinomycetota</taxon>
        <taxon>Actinomycetes</taxon>
        <taxon>Mycobacteriales</taxon>
        <taxon>Gordoniaceae</taxon>
        <taxon>Gordonia</taxon>
    </lineage>
</organism>
<name>K6W5M0_9ACTN</name>
<dbReference type="PANTHER" id="PTHR12155:SF41">
    <property type="entry name" value="SCHLAFEN ALBA-2 DOMAIN-CONTAINING PROTEIN"/>
    <property type="match status" value="1"/>
</dbReference>
<dbReference type="InterPro" id="IPR007421">
    <property type="entry name" value="Schlafen_AlbA_2_dom"/>
</dbReference>
<accession>K6W5M0</accession>
<dbReference type="InterPro" id="IPR029684">
    <property type="entry name" value="Schlafen"/>
</dbReference>
<feature type="transmembrane region" description="Helical" evidence="1">
    <location>
        <begin position="12"/>
        <end position="33"/>
    </location>
</feature>
<proteinExistence type="predicted"/>
<evidence type="ECO:0000259" key="2">
    <source>
        <dbReference type="Pfam" id="PF04326"/>
    </source>
</evidence>